<dbReference type="Pfam" id="PF24346">
    <property type="entry name" value="DUF7507"/>
    <property type="match status" value="1"/>
</dbReference>
<protein>
    <recommendedName>
        <fullName evidence="1">DUF7507 domain-containing protein</fullName>
    </recommendedName>
</protein>
<dbReference type="EMBL" id="SOPX01000028">
    <property type="protein sequence ID" value="TFB26345.1"/>
    <property type="molecule type" value="Genomic_DNA"/>
</dbReference>
<sequence length="103" mass="10638">PVIKLTKTGTYADTNGDGKVNLGDKISYTFKVENTGNVTVIDIVITDPKVTVVGGSVTLLPGAADLTTFTASYTVTQADIDKGAVYNIATATGKDPKGNNVTD</sequence>
<name>A0ABY2HHP9_9SPHI</name>
<feature type="non-terminal residue" evidence="2">
    <location>
        <position position="103"/>
    </location>
</feature>
<evidence type="ECO:0000313" key="3">
    <source>
        <dbReference type="Proteomes" id="UP000297429"/>
    </source>
</evidence>
<proteinExistence type="predicted"/>
<reference evidence="2 3" key="1">
    <citation type="submission" date="2019-03" db="EMBL/GenBank/DDBJ databases">
        <authorList>
            <person name="He R.-H."/>
        </authorList>
    </citation>
    <scope>NUCLEOTIDE SEQUENCE [LARGE SCALE GENOMIC DNA]</scope>
    <source>
        <strain evidence="2 3">DSM 19624</strain>
    </source>
</reference>
<keyword evidence="3" id="KW-1185">Reference proteome</keyword>
<comment type="caution">
    <text evidence="2">The sequence shown here is derived from an EMBL/GenBank/DDBJ whole genome shotgun (WGS) entry which is preliminary data.</text>
</comment>
<dbReference type="InterPro" id="IPR055354">
    <property type="entry name" value="DUF7507"/>
</dbReference>
<organism evidence="2 3">
    <name type="scientific">Pedobacter alluvionis</name>
    <dbReference type="NCBI Taxonomy" id="475253"/>
    <lineage>
        <taxon>Bacteria</taxon>
        <taxon>Pseudomonadati</taxon>
        <taxon>Bacteroidota</taxon>
        <taxon>Sphingobacteriia</taxon>
        <taxon>Sphingobacteriales</taxon>
        <taxon>Sphingobacteriaceae</taxon>
        <taxon>Pedobacter</taxon>
    </lineage>
</organism>
<evidence type="ECO:0000313" key="2">
    <source>
        <dbReference type="EMBL" id="TFB26345.1"/>
    </source>
</evidence>
<dbReference type="RefSeq" id="WP_208529950.1">
    <property type="nucleotide sequence ID" value="NZ_SOPX01000028.1"/>
</dbReference>
<feature type="non-terminal residue" evidence="2">
    <location>
        <position position="1"/>
    </location>
</feature>
<dbReference type="NCBIfam" id="TIGR01451">
    <property type="entry name" value="B_ant_repeat"/>
    <property type="match status" value="1"/>
</dbReference>
<accession>A0ABY2HHP9</accession>
<dbReference type="InterPro" id="IPR047589">
    <property type="entry name" value="DUF11_rpt"/>
</dbReference>
<feature type="domain" description="DUF7507" evidence="1">
    <location>
        <begin position="1"/>
        <end position="103"/>
    </location>
</feature>
<dbReference type="Gene3D" id="2.60.40.10">
    <property type="entry name" value="Immunoglobulins"/>
    <property type="match status" value="1"/>
</dbReference>
<dbReference type="Proteomes" id="UP000297429">
    <property type="component" value="Unassembled WGS sequence"/>
</dbReference>
<evidence type="ECO:0000259" key="1">
    <source>
        <dbReference type="Pfam" id="PF24346"/>
    </source>
</evidence>
<gene>
    <name evidence="2" type="ORF">E3V97_24780</name>
</gene>
<dbReference type="InterPro" id="IPR013783">
    <property type="entry name" value="Ig-like_fold"/>
</dbReference>